<dbReference type="AlphaFoldDB" id="A0A844EKR7"/>
<name>A0A844EKR7_9LACO</name>
<evidence type="ECO:0000313" key="3">
    <source>
        <dbReference type="Proteomes" id="UP000491237"/>
    </source>
</evidence>
<accession>A0A844EKR7</accession>
<proteinExistence type="predicted"/>
<reference evidence="2 3" key="1">
    <citation type="submission" date="2019-11" db="EMBL/GenBank/DDBJ databases">
        <title>Draft Genome Sequence of Plant Growth-Promoting Rhizosphere-Associated Bacteria.</title>
        <authorList>
            <person name="Vasilyev I.Y."/>
            <person name="Radchenko V."/>
            <person name="Ilnitskaya E.V."/>
        </authorList>
    </citation>
    <scope>NUCLEOTIDE SEQUENCE [LARGE SCALE GENOMIC DNA]</scope>
    <source>
        <strain evidence="2 3">VRA_07sq_f</strain>
    </source>
</reference>
<dbReference type="EMBL" id="WKKY01000047">
    <property type="protein sequence ID" value="MSE20328.1"/>
    <property type="molecule type" value="Genomic_DNA"/>
</dbReference>
<dbReference type="Proteomes" id="UP000491237">
    <property type="component" value="Unassembled WGS sequence"/>
</dbReference>
<evidence type="ECO:0000313" key="2">
    <source>
        <dbReference type="EMBL" id="MSE20328.1"/>
    </source>
</evidence>
<comment type="caution">
    <text evidence="2">The sequence shown here is derived from an EMBL/GenBank/DDBJ whole genome shotgun (WGS) entry which is preliminary data.</text>
</comment>
<feature type="signal peptide" evidence="1">
    <location>
        <begin position="1"/>
        <end position="29"/>
    </location>
</feature>
<gene>
    <name evidence="2" type="ORF">GKC44_03475</name>
</gene>
<feature type="chain" id="PRO_5032554518" evidence="1">
    <location>
        <begin position="30"/>
        <end position="236"/>
    </location>
</feature>
<sequence>MKKWKVLLRTVALSLGLIFAIGSSNNVSAATWHKGTPKALRGTWKRGSDNGNNKWMIYQVYKSSYVFGWMGMSAEKVTGIKYRVLGNFKYELVGHGHKNGLYNGGKETIRASRHGNIIYSTIPNYVYRHHYYKFKLSKPKAKPLYKRYPYTYKVKVNQPVKVYKIIFGKYDYLNRSEYYSTLQKGQVVNTVYGGMNGFYWHIGGGRFGPLTLNNQRYGFSVNWASHGAFTVLKTYR</sequence>
<organism evidence="2 3">
    <name type="scientific">Lentilactobacillus parabuchneri</name>
    <dbReference type="NCBI Taxonomy" id="152331"/>
    <lineage>
        <taxon>Bacteria</taxon>
        <taxon>Bacillati</taxon>
        <taxon>Bacillota</taxon>
        <taxon>Bacilli</taxon>
        <taxon>Lactobacillales</taxon>
        <taxon>Lactobacillaceae</taxon>
        <taxon>Lentilactobacillus</taxon>
    </lineage>
</organism>
<protein>
    <submittedName>
        <fullName evidence="2">Uncharacterized protein</fullName>
    </submittedName>
</protein>
<keyword evidence="1" id="KW-0732">Signal</keyword>
<evidence type="ECO:0000256" key="1">
    <source>
        <dbReference type="SAM" id="SignalP"/>
    </source>
</evidence>